<keyword evidence="4" id="KW-1185">Reference proteome</keyword>
<dbReference type="GO" id="GO:0000166">
    <property type="term" value="F:nucleotide binding"/>
    <property type="evidence" value="ECO:0007669"/>
    <property type="project" value="InterPro"/>
</dbReference>
<evidence type="ECO:0000313" key="3">
    <source>
        <dbReference type="EMBL" id="OWK34837.1"/>
    </source>
</evidence>
<dbReference type="PANTHER" id="PTHR43818:SF5">
    <property type="entry name" value="OXIDOREDUCTASE FAMILY PROTEIN"/>
    <property type="match status" value="1"/>
</dbReference>
<dbReference type="AlphaFoldDB" id="A0A225DFH3"/>
<dbReference type="Pfam" id="PF19051">
    <property type="entry name" value="GFO_IDH_MocA_C2"/>
    <property type="match status" value="2"/>
</dbReference>
<dbReference type="EMBL" id="NIDE01000019">
    <property type="protein sequence ID" value="OWK34837.1"/>
    <property type="molecule type" value="Genomic_DNA"/>
</dbReference>
<evidence type="ECO:0000313" key="4">
    <source>
        <dbReference type="Proteomes" id="UP000214646"/>
    </source>
</evidence>
<dbReference type="InterPro" id="IPR043906">
    <property type="entry name" value="Gfo/Idh/MocA_OxRdtase_bact_C"/>
</dbReference>
<organism evidence="3 4">
    <name type="scientific">Fimbriiglobus ruber</name>
    <dbReference type="NCBI Taxonomy" id="1908690"/>
    <lineage>
        <taxon>Bacteria</taxon>
        <taxon>Pseudomonadati</taxon>
        <taxon>Planctomycetota</taxon>
        <taxon>Planctomycetia</taxon>
        <taxon>Gemmatales</taxon>
        <taxon>Gemmataceae</taxon>
        <taxon>Fimbriiglobus</taxon>
    </lineage>
</organism>
<dbReference type="Pfam" id="PF01408">
    <property type="entry name" value="GFO_IDH_MocA"/>
    <property type="match status" value="1"/>
</dbReference>
<protein>
    <submittedName>
        <fullName evidence="3">Myo-inositol 2-dehydrogenase</fullName>
    </submittedName>
</protein>
<dbReference type="InterPro" id="IPR006311">
    <property type="entry name" value="TAT_signal"/>
</dbReference>
<accession>A0A225DFH3</accession>
<dbReference type="InterPro" id="IPR000683">
    <property type="entry name" value="Gfo/Idh/MocA-like_OxRdtase_N"/>
</dbReference>
<name>A0A225DFH3_9BACT</name>
<proteinExistence type="predicted"/>
<gene>
    <name evidence="3" type="ORF">FRUB_09679</name>
</gene>
<dbReference type="PROSITE" id="PS51318">
    <property type="entry name" value="TAT"/>
    <property type="match status" value="1"/>
</dbReference>
<sequence>MPRVTRRDFTKTATAVGVTAALSAGRVLGANDRIRIGFIGVGNRGDQVLDAFLEHKDAEVVAFSDLNQSYLEFAAKKAGGTPEFFHDYRKLLDRKDLDAVVIATPDHWHALQMISACRAGKDVYCEKPLSLCVAEGRAMVTAARETKRVVQVGIQRMSSDYCREAADIIKSGGIGKVTAVRAFHVQNEWPAGIGNPPDEEPPAGFDWDAWQGPAPKRPYNKNRTFYRFRWFYDYSGGQVTNFGVHYLAQIHRSLGVDAPLTVAAIGGKFANYDNREVPDTLEVVWHYPGDTLVTLSQFNATGSPGAARPCEVEFRGTLGTLYFRANGYEVVPDIITPNEFVARTPVDRAKERGYRTGAKTRIVGKSVEGKIRDADHARNFLDCVKSRKTPSCDVEYGHHCTTAALVANIALKTKAVLEWDAKAERFTNNNAANKLLSYEYRAPYRLPV</sequence>
<comment type="caution">
    <text evidence="3">The sequence shown here is derived from an EMBL/GenBank/DDBJ whole genome shotgun (WGS) entry which is preliminary data.</text>
</comment>
<dbReference type="InterPro" id="IPR050463">
    <property type="entry name" value="Gfo/Idh/MocA_oxidrdct_glycsds"/>
</dbReference>
<evidence type="ECO:0000259" key="1">
    <source>
        <dbReference type="Pfam" id="PF01408"/>
    </source>
</evidence>
<dbReference type="RefSeq" id="WP_088260068.1">
    <property type="nucleotide sequence ID" value="NZ_NIDE01000019.1"/>
</dbReference>
<reference evidence="4" key="1">
    <citation type="submission" date="2017-06" db="EMBL/GenBank/DDBJ databases">
        <title>Genome analysis of Fimbriiglobus ruber SP5, the first member of the order Planctomycetales with confirmed chitinolytic capability.</title>
        <authorList>
            <person name="Ravin N.V."/>
            <person name="Rakitin A.L."/>
            <person name="Ivanova A.A."/>
            <person name="Beletsky A.V."/>
            <person name="Kulichevskaya I.S."/>
            <person name="Mardanov A.V."/>
            <person name="Dedysh S.N."/>
        </authorList>
    </citation>
    <scope>NUCLEOTIDE SEQUENCE [LARGE SCALE GENOMIC DNA]</scope>
    <source>
        <strain evidence="4">SP5</strain>
    </source>
</reference>
<feature type="domain" description="Gfo/Idh/MocA-like oxidoreductase N-terminal" evidence="1">
    <location>
        <begin position="34"/>
        <end position="153"/>
    </location>
</feature>
<dbReference type="OrthoDB" id="9788246at2"/>
<dbReference type="Proteomes" id="UP000214646">
    <property type="component" value="Unassembled WGS sequence"/>
</dbReference>
<feature type="domain" description="Gfo/Idh/MocA-like oxidoreductase bacterial type C-terminal" evidence="2">
    <location>
        <begin position="178"/>
        <end position="259"/>
    </location>
</feature>
<feature type="domain" description="Gfo/Idh/MocA-like oxidoreductase bacterial type C-terminal" evidence="2">
    <location>
        <begin position="375"/>
        <end position="445"/>
    </location>
</feature>
<dbReference type="SUPFAM" id="SSF51735">
    <property type="entry name" value="NAD(P)-binding Rossmann-fold domains"/>
    <property type="match status" value="1"/>
</dbReference>
<dbReference type="InterPro" id="IPR036291">
    <property type="entry name" value="NAD(P)-bd_dom_sf"/>
</dbReference>
<dbReference type="PANTHER" id="PTHR43818">
    <property type="entry name" value="BCDNA.GH03377"/>
    <property type="match status" value="1"/>
</dbReference>
<dbReference type="Gene3D" id="3.30.360.10">
    <property type="entry name" value="Dihydrodipicolinate Reductase, domain 2"/>
    <property type="match status" value="1"/>
</dbReference>
<dbReference type="Gene3D" id="3.40.50.720">
    <property type="entry name" value="NAD(P)-binding Rossmann-like Domain"/>
    <property type="match status" value="1"/>
</dbReference>
<dbReference type="SUPFAM" id="SSF55347">
    <property type="entry name" value="Glyceraldehyde-3-phosphate dehydrogenase-like, C-terminal domain"/>
    <property type="match status" value="1"/>
</dbReference>
<evidence type="ECO:0000259" key="2">
    <source>
        <dbReference type="Pfam" id="PF19051"/>
    </source>
</evidence>